<dbReference type="Gene3D" id="3.40.50.720">
    <property type="entry name" value="NAD(P)-binding Rossmann-like Domain"/>
    <property type="match status" value="1"/>
</dbReference>
<dbReference type="EMBL" id="JANX01000097">
    <property type="protein sequence ID" value="KGM34376.1"/>
    <property type="molecule type" value="Genomic_DNA"/>
</dbReference>
<dbReference type="InterPro" id="IPR011032">
    <property type="entry name" value="GroES-like_sf"/>
</dbReference>
<keyword evidence="1" id="KW-0521">NADP</keyword>
<dbReference type="RefSeq" id="WP_034835273.1">
    <property type="nucleotide sequence ID" value="NZ_JANX01000097.1"/>
</dbReference>
<accession>A0A0A0D6W7</accession>
<evidence type="ECO:0000256" key="1">
    <source>
        <dbReference type="ARBA" id="ARBA00022857"/>
    </source>
</evidence>
<evidence type="ECO:0000313" key="4">
    <source>
        <dbReference type="EMBL" id="KGM34376.1"/>
    </source>
</evidence>
<reference evidence="4 5" key="1">
    <citation type="submission" date="2014-01" db="EMBL/GenBank/DDBJ databases">
        <title>Genome sequence determination for a cystic fibrosis isolate, Inquilinus limosus.</title>
        <authorList>
            <person name="Pino M."/>
            <person name="Di Conza J."/>
            <person name="Gutkind G."/>
        </authorList>
    </citation>
    <scope>NUCLEOTIDE SEQUENCE [LARGE SCALE GENOMIC DNA]</scope>
    <source>
        <strain evidence="4 5">MP06</strain>
    </source>
</reference>
<name>A0A0A0D6W7_9PROT</name>
<evidence type="ECO:0000259" key="3">
    <source>
        <dbReference type="SMART" id="SM00829"/>
    </source>
</evidence>
<proteinExistence type="predicted"/>
<dbReference type="GO" id="GO:0016651">
    <property type="term" value="F:oxidoreductase activity, acting on NAD(P)H"/>
    <property type="evidence" value="ECO:0007669"/>
    <property type="project" value="TreeGrafter"/>
</dbReference>
<dbReference type="SMART" id="SM00829">
    <property type="entry name" value="PKS_ER"/>
    <property type="match status" value="1"/>
</dbReference>
<dbReference type="InterPro" id="IPR014189">
    <property type="entry name" value="Quinone_OxRdtase_PIG3"/>
</dbReference>
<dbReference type="InterPro" id="IPR013149">
    <property type="entry name" value="ADH-like_C"/>
</dbReference>
<protein>
    <submittedName>
        <fullName evidence="4">NAD(P)H-quinone oxidoreductase</fullName>
    </submittedName>
</protein>
<comment type="caution">
    <text evidence="4">The sequence shown here is derived from an EMBL/GenBank/DDBJ whole genome shotgun (WGS) entry which is preliminary data.</text>
</comment>
<dbReference type="InterPro" id="IPR013154">
    <property type="entry name" value="ADH-like_N"/>
</dbReference>
<dbReference type="SUPFAM" id="SSF51735">
    <property type="entry name" value="NAD(P)-binding Rossmann-fold domains"/>
    <property type="match status" value="1"/>
</dbReference>
<dbReference type="GO" id="GO:0070402">
    <property type="term" value="F:NADPH binding"/>
    <property type="evidence" value="ECO:0007669"/>
    <property type="project" value="TreeGrafter"/>
</dbReference>
<feature type="domain" description="Enoyl reductase (ER)" evidence="3">
    <location>
        <begin position="18"/>
        <end position="331"/>
    </location>
</feature>
<dbReference type="OrthoDB" id="9780520at2"/>
<dbReference type="Pfam" id="PF08240">
    <property type="entry name" value="ADH_N"/>
    <property type="match status" value="1"/>
</dbReference>
<dbReference type="SUPFAM" id="SSF50129">
    <property type="entry name" value="GroES-like"/>
    <property type="match status" value="1"/>
</dbReference>
<dbReference type="AlphaFoldDB" id="A0A0A0D6W7"/>
<dbReference type="Gene3D" id="3.90.180.10">
    <property type="entry name" value="Medium-chain alcohol dehydrogenases, catalytic domain"/>
    <property type="match status" value="1"/>
</dbReference>
<dbReference type="PANTHER" id="PTHR48106:SF8">
    <property type="entry name" value="OS02G0805600 PROTEIN"/>
    <property type="match status" value="1"/>
</dbReference>
<dbReference type="InterPro" id="IPR036291">
    <property type="entry name" value="NAD(P)-bd_dom_sf"/>
</dbReference>
<dbReference type="PANTHER" id="PTHR48106">
    <property type="entry name" value="QUINONE OXIDOREDUCTASE PIG3-RELATED"/>
    <property type="match status" value="1"/>
</dbReference>
<sequence length="333" mass="34261">MTSVLPETMTAIVIEAPGGPEVLKPATLPVPAPGAGEILVKVEAAGVNRPDVLQRRGMYNPPPGASPLPGLEVAGTVAALGPDVSGWSVGDPVCALVAGGGYAEYCVAPAPQCLPVPKGLSAAEAAGLPETFFTVWTNVVDRGRLQPGERFLVHGGSSGIGTTAIQLAKARGATVFATAGSAEKCRACLDLGADVAIDYREQDFLAVVKDKTGGRGVDLILDMVGGDYVARNIDALAVDGRQVSIAFLKGSKVEIDLQKVMAKRLTLTGSTLRPRSVAEKGAIAAALKAEAWPLIEAGRIRPVIHATFPLARASEAHALMESSAHVGKIVLLA</sequence>
<organism evidence="4 5">
    <name type="scientific">Inquilinus limosus MP06</name>
    <dbReference type="NCBI Taxonomy" id="1398085"/>
    <lineage>
        <taxon>Bacteria</taxon>
        <taxon>Pseudomonadati</taxon>
        <taxon>Pseudomonadota</taxon>
        <taxon>Alphaproteobacteria</taxon>
        <taxon>Rhodospirillales</taxon>
        <taxon>Rhodospirillaceae</taxon>
        <taxon>Inquilinus</taxon>
    </lineage>
</organism>
<evidence type="ECO:0000313" key="5">
    <source>
        <dbReference type="Proteomes" id="UP000029995"/>
    </source>
</evidence>
<dbReference type="CDD" id="cd05276">
    <property type="entry name" value="p53_inducible_oxidoreductase"/>
    <property type="match status" value="1"/>
</dbReference>
<dbReference type="Proteomes" id="UP000029995">
    <property type="component" value="Unassembled WGS sequence"/>
</dbReference>
<keyword evidence="2" id="KW-0560">Oxidoreductase</keyword>
<dbReference type="Pfam" id="PF00107">
    <property type="entry name" value="ADH_zinc_N"/>
    <property type="match status" value="1"/>
</dbReference>
<evidence type="ECO:0000256" key="2">
    <source>
        <dbReference type="ARBA" id="ARBA00023002"/>
    </source>
</evidence>
<dbReference type="InterPro" id="IPR020843">
    <property type="entry name" value="ER"/>
</dbReference>
<gene>
    <name evidence="4" type="ORF">P409_10575</name>
</gene>
<dbReference type="NCBIfam" id="TIGR02824">
    <property type="entry name" value="quinone_pig3"/>
    <property type="match status" value="1"/>
</dbReference>